<evidence type="ECO:0008006" key="4">
    <source>
        <dbReference type="Google" id="ProtNLM"/>
    </source>
</evidence>
<sequence length="784" mass="88278">MEKPEMSQLHMDSATQAFVSFGRPRENLSVIDHRSIQSAAVDYWLCVDEHQVWGPSMLPPPALRPALAEHGIVQMGQFALNNGSPVSRRIAAAEQAGDVRSRLWLARLYLQAGITPKATRVIEEVLRLQPDCEEAVLLRGMARTADSVIPFEAGSSNRHWRSPAVEFMFHMVSMRYAYVQASWQDLDRMLRRASEITESIAETDVVAARIARIRLNRYFCELSNDMRTVIAAVEELAGSIRFAEIEVLAPEQFLELEAARRFVDRATIIGLRKKEEPVARLASSLALRLDPWCARSHLLYAVAHRREVHTARKYLASAAALGVLERRYARRMASPEGALQCNYRFKELPIFPSHTDSESYEPGSCARIAARYRPFLEIRPPGIDAPLLCHAPLMLYRYLESEHVEYFGSVTLQRAMVLGFREELRSSMHGQQLGEGAAEGLVEWRNSPNDGCRHVFEMWSGLAGLPAATRAKVIKLITALGFFTEAREAVEGLLYEDRPLSPDEFYLHVLRHYVVNLTDEPGSYRSSLGEELSATVQGANSDPRILRMLLNLSVYGMVQSARRKDVQGVEQWRDNGCMYLARYTSRDEVSDFESHLMTSRYWRAATFLPYLTGDHDALVREFQLVLDHAHAAEPGSDQEVILRRENLIPAYESASRTYQAIGCADEAIEYMERASAVDPLDSKVLLQVGDLYQRRSDFETASGYFDRAAAIAVPHGALSWFRAGRARHLAGDHAGAIDRYLRSVQLQPAGVSNYRNIMSIAREQSDTYLHSWAASALAGQKRGE</sequence>
<dbReference type="InterPro" id="IPR011990">
    <property type="entry name" value="TPR-like_helical_dom_sf"/>
</dbReference>
<evidence type="ECO:0000313" key="3">
    <source>
        <dbReference type="Proteomes" id="UP001550628"/>
    </source>
</evidence>
<organism evidence="2 3">
    <name type="scientific">Nocardia rhamnosiphila</name>
    <dbReference type="NCBI Taxonomy" id="426716"/>
    <lineage>
        <taxon>Bacteria</taxon>
        <taxon>Bacillati</taxon>
        <taxon>Actinomycetota</taxon>
        <taxon>Actinomycetes</taxon>
        <taxon>Mycobacteriales</taxon>
        <taxon>Nocardiaceae</taxon>
        <taxon>Nocardia</taxon>
    </lineage>
</organism>
<protein>
    <recommendedName>
        <fullName evidence="4">Tetratricopeptide repeat protein</fullName>
    </recommendedName>
</protein>
<gene>
    <name evidence="2" type="ORF">ABZ510_22695</name>
</gene>
<proteinExistence type="predicted"/>
<dbReference type="SUPFAM" id="SSF48452">
    <property type="entry name" value="TPR-like"/>
    <property type="match status" value="1"/>
</dbReference>
<keyword evidence="1" id="KW-0802">TPR repeat</keyword>
<dbReference type="RefSeq" id="WP_356957680.1">
    <property type="nucleotide sequence ID" value="NZ_JBEYBD010000010.1"/>
</dbReference>
<reference evidence="2 3" key="1">
    <citation type="submission" date="2024-06" db="EMBL/GenBank/DDBJ databases">
        <title>The Natural Products Discovery Center: Release of the First 8490 Sequenced Strains for Exploring Actinobacteria Biosynthetic Diversity.</title>
        <authorList>
            <person name="Kalkreuter E."/>
            <person name="Kautsar S.A."/>
            <person name="Yang D."/>
            <person name="Bader C.D."/>
            <person name="Teijaro C.N."/>
            <person name="Fluegel L."/>
            <person name="Davis C.M."/>
            <person name="Simpson J.R."/>
            <person name="Lauterbach L."/>
            <person name="Steele A.D."/>
            <person name="Gui C."/>
            <person name="Meng S."/>
            <person name="Li G."/>
            <person name="Viehrig K."/>
            <person name="Ye F."/>
            <person name="Su P."/>
            <person name="Kiefer A.F."/>
            <person name="Nichols A."/>
            <person name="Cepeda A.J."/>
            <person name="Yan W."/>
            <person name="Fan B."/>
            <person name="Jiang Y."/>
            <person name="Adhikari A."/>
            <person name="Zheng C.-J."/>
            <person name="Schuster L."/>
            <person name="Cowan T.M."/>
            <person name="Smanski M.J."/>
            <person name="Chevrette M.G."/>
            <person name="De Carvalho L.P.S."/>
            <person name="Shen B."/>
        </authorList>
    </citation>
    <scope>NUCLEOTIDE SEQUENCE [LARGE SCALE GENOMIC DNA]</scope>
    <source>
        <strain evidence="2 3">NPDC019708</strain>
    </source>
</reference>
<dbReference type="SMART" id="SM00028">
    <property type="entry name" value="TPR"/>
    <property type="match status" value="4"/>
</dbReference>
<dbReference type="Proteomes" id="UP001550628">
    <property type="component" value="Unassembled WGS sequence"/>
</dbReference>
<comment type="caution">
    <text evidence="2">The sequence shown here is derived from an EMBL/GenBank/DDBJ whole genome shotgun (WGS) entry which is preliminary data.</text>
</comment>
<dbReference type="PROSITE" id="PS50005">
    <property type="entry name" value="TPR"/>
    <property type="match status" value="1"/>
</dbReference>
<feature type="repeat" description="TPR" evidence="1">
    <location>
        <begin position="717"/>
        <end position="750"/>
    </location>
</feature>
<dbReference type="Gene3D" id="1.25.40.10">
    <property type="entry name" value="Tetratricopeptide repeat domain"/>
    <property type="match status" value="1"/>
</dbReference>
<evidence type="ECO:0000313" key="2">
    <source>
        <dbReference type="EMBL" id="MEU1954665.1"/>
    </source>
</evidence>
<accession>A0ABV2WUV0</accession>
<keyword evidence="3" id="KW-1185">Reference proteome</keyword>
<evidence type="ECO:0000256" key="1">
    <source>
        <dbReference type="PROSITE-ProRule" id="PRU00339"/>
    </source>
</evidence>
<dbReference type="InterPro" id="IPR019734">
    <property type="entry name" value="TPR_rpt"/>
</dbReference>
<name>A0ABV2WUV0_9NOCA</name>
<dbReference type="EMBL" id="JBEYBF010000016">
    <property type="protein sequence ID" value="MEU1954665.1"/>
    <property type="molecule type" value="Genomic_DNA"/>
</dbReference>